<keyword evidence="3" id="KW-1185">Reference proteome</keyword>
<organism evidence="2 3">
    <name type="scientific">Lophium mytilinum</name>
    <dbReference type="NCBI Taxonomy" id="390894"/>
    <lineage>
        <taxon>Eukaryota</taxon>
        <taxon>Fungi</taxon>
        <taxon>Dikarya</taxon>
        <taxon>Ascomycota</taxon>
        <taxon>Pezizomycotina</taxon>
        <taxon>Dothideomycetes</taxon>
        <taxon>Pleosporomycetidae</taxon>
        <taxon>Mytilinidiales</taxon>
        <taxon>Mytilinidiaceae</taxon>
        <taxon>Lophium</taxon>
    </lineage>
</organism>
<accession>A0A6A6RE20</accession>
<feature type="region of interest" description="Disordered" evidence="1">
    <location>
        <begin position="1"/>
        <end position="35"/>
    </location>
</feature>
<evidence type="ECO:0008006" key="4">
    <source>
        <dbReference type="Google" id="ProtNLM"/>
    </source>
</evidence>
<reference evidence="2" key="1">
    <citation type="journal article" date="2020" name="Stud. Mycol.">
        <title>101 Dothideomycetes genomes: a test case for predicting lifestyles and emergence of pathogens.</title>
        <authorList>
            <person name="Haridas S."/>
            <person name="Albert R."/>
            <person name="Binder M."/>
            <person name="Bloem J."/>
            <person name="Labutti K."/>
            <person name="Salamov A."/>
            <person name="Andreopoulos B."/>
            <person name="Baker S."/>
            <person name="Barry K."/>
            <person name="Bills G."/>
            <person name="Bluhm B."/>
            <person name="Cannon C."/>
            <person name="Castanera R."/>
            <person name="Culley D."/>
            <person name="Daum C."/>
            <person name="Ezra D."/>
            <person name="Gonzalez J."/>
            <person name="Henrissat B."/>
            <person name="Kuo A."/>
            <person name="Liang C."/>
            <person name="Lipzen A."/>
            <person name="Lutzoni F."/>
            <person name="Magnuson J."/>
            <person name="Mondo S."/>
            <person name="Nolan M."/>
            <person name="Ohm R."/>
            <person name="Pangilinan J."/>
            <person name="Park H.-J."/>
            <person name="Ramirez L."/>
            <person name="Alfaro M."/>
            <person name="Sun H."/>
            <person name="Tritt A."/>
            <person name="Yoshinaga Y."/>
            <person name="Zwiers L.-H."/>
            <person name="Turgeon B."/>
            <person name="Goodwin S."/>
            <person name="Spatafora J."/>
            <person name="Crous P."/>
            <person name="Grigoriev I."/>
        </authorList>
    </citation>
    <scope>NUCLEOTIDE SEQUENCE</scope>
    <source>
        <strain evidence="2">CBS 269.34</strain>
    </source>
</reference>
<dbReference type="AlphaFoldDB" id="A0A6A6RE20"/>
<proteinExistence type="predicted"/>
<gene>
    <name evidence="2" type="ORF">BU16DRAFT_533024</name>
</gene>
<protein>
    <recommendedName>
        <fullName evidence="4">F-box domain-containing protein</fullName>
    </recommendedName>
</protein>
<dbReference type="Proteomes" id="UP000799750">
    <property type="component" value="Unassembled WGS sequence"/>
</dbReference>
<dbReference type="EMBL" id="MU004181">
    <property type="protein sequence ID" value="KAF2502694.1"/>
    <property type="molecule type" value="Genomic_DNA"/>
</dbReference>
<dbReference type="OrthoDB" id="5279008at2759"/>
<evidence type="ECO:0000256" key="1">
    <source>
        <dbReference type="SAM" id="MobiDB-lite"/>
    </source>
</evidence>
<sequence length="465" mass="52681">MDITLHQVDGPSASNTRSRVLKRKRKNDGDDNAEPVKKKHVELNQPKKPTATTISDIPAEVFSIICDHINDVRDIFSLRLSNKEMRDKSQYSFGRNWFRAIKFSLHPISLAMMDHISKHPQYAKNVERVIVGPELVATIPREYPGRTIDIPQRETPEMMQNRLKLRDQGLELVKQDFGIPLLITYLARFPNLKLLDLEEDPCPYPRKHDGLWGKPTPNACGTKRLYELTGCQYSDCRGPVTAARVQRHAYIFNRLCDSISGVDLKGVSVGFGGTETFAYVFGRTNIALDEIRGSHLHFKFRDFVPLEPRPRQLSRVHYAVGHYVDLRSASNSFDRLKAGCEELTLEWVPVSRPARDPVHLPLGPFSALKKLALGGGGVRFLVDEMINFLHAHRQTVTHLRIYDCCFVSGNVLSLVEEIVALPQLVELELEEVQYLPGEPANMTTSTLVLKGKEIQERLPSLFILA</sequence>
<evidence type="ECO:0000313" key="3">
    <source>
        <dbReference type="Proteomes" id="UP000799750"/>
    </source>
</evidence>
<evidence type="ECO:0000313" key="2">
    <source>
        <dbReference type="EMBL" id="KAF2502694.1"/>
    </source>
</evidence>
<name>A0A6A6RE20_9PEZI</name>